<dbReference type="Proteomes" id="UP000070134">
    <property type="component" value="Chromosome"/>
</dbReference>
<dbReference type="InterPro" id="IPR056695">
    <property type="entry name" value="DUF7793"/>
</dbReference>
<dbReference type="Gene3D" id="3.40.970.30">
    <property type="entry name" value="yp_829618.1 like domains"/>
    <property type="match status" value="1"/>
</dbReference>
<proteinExistence type="predicted"/>
<dbReference type="AlphaFoldDB" id="A0A127A3C8"/>
<keyword evidence="3" id="KW-1185">Reference proteome</keyword>
<dbReference type="STRING" id="37927.SA2016_2941"/>
<dbReference type="EMBL" id="CP014518">
    <property type="protein sequence ID" value="AMM33606.1"/>
    <property type="molecule type" value="Genomic_DNA"/>
</dbReference>
<dbReference type="Gene3D" id="3.40.1680.10">
    <property type="entry name" value="yp_829618.1 domain like"/>
    <property type="match status" value="1"/>
</dbReference>
<evidence type="ECO:0000313" key="2">
    <source>
        <dbReference type="EMBL" id="AMM33606.1"/>
    </source>
</evidence>
<accession>A0A127A3C8</accession>
<evidence type="ECO:0000259" key="1">
    <source>
        <dbReference type="Pfam" id="PF25056"/>
    </source>
</evidence>
<dbReference type="KEGG" id="satk:SA2016_2941"/>
<feature type="domain" description="DUF7793" evidence="1">
    <location>
        <begin position="21"/>
        <end position="126"/>
    </location>
</feature>
<evidence type="ECO:0000313" key="3">
    <source>
        <dbReference type="Proteomes" id="UP000070134"/>
    </source>
</evidence>
<name>A0A127A3C8_9MICC</name>
<gene>
    <name evidence="2" type="ORF">SA2016_2941</name>
</gene>
<sequence>MDPQQSPDGTDSGISSLSFDESGVLRLVWDRGVDIDAPQAEAAMARVNETAGPDRVPLLIDMATTSSVSRSARAVFARPCAAAAIALLGASAVDRVLANFFLGVYKAPCPTKFFTDEARARAWLAEAADGR</sequence>
<dbReference type="RefSeq" id="WP_066499363.1">
    <property type="nucleotide sequence ID" value="NZ_BJMO01000008.1"/>
</dbReference>
<dbReference type="Pfam" id="PF25056">
    <property type="entry name" value="DUF7793"/>
    <property type="match status" value="1"/>
</dbReference>
<protein>
    <recommendedName>
        <fullName evidence="1">DUF7793 domain-containing protein</fullName>
    </recommendedName>
</protein>
<reference evidence="2 3" key="1">
    <citation type="submission" date="2016-02" db="EMBL/GenBank/DDBJ databases">
        <title>Complete genome of Sinomonas atrocyanea KCTC 3377.</title>
        <authorList>
            <person name="Kim K.M."/>
        </authorList>
    </citation>
    <scope>NUCLEOTIDE SEQUENCE [LARGE SCALE GENOMIC DNA]</scope>
    <source>
        <strain evidence="2 3">KCTC 3377</strain>
    </source>
</reference>
<organism evidence="2 3">
    <name type="scientific">Sinomonas atrocyanea</name>
    <dbReference type="NCBI Taxonomy" id="37927"/>
    <lineage>
        <taxon>Bacteria</taxon>
        <taxon>Bacillati</taxon>
        <taxon>Actinomycetota</taxon>
        <taxon>Actinomycetes</taxon>
        <taxon>Micrococcales</taxon>
        <taxon>Micrococcaceae</taxon>
        <taxon>Sinomonas</taxon>
    </lineage>
</organism>
<dbReference type="OrthoDB" id="5114976at2"/>